<evidence type="ECO:0000313" key="1">
    <source>
        <dbReference type="EMBL" id="QJY45529.1"/>
    </source>
</evidence>
<dbReference type="AlphaFoldDB" id="A0A6M6JGN1"/>
<dbReference type="Proteomes" id="UP000505377">
    <property type="component" value="Chromosome"/>
</dbReference>
<name>A0A6M6JGN1_9PSEU</name>
<sequence>MVIMNGQGDENQPLAVAHWEVILPLDPHRLLLLPGARARDEDPRKRVDHLLKLPAGLGQVPNQMIFDAADTRVFCHQDHDPYPRMSLTGPRLPTPWTGDTASGLSWVFNYEALDQGGTVQRRWLIEHPSPQDPATSL</sequence>
<gene>
    <name evidence="1" type="ORF">HOP40_06690</name>
</gene>
<evidence type="ECO:0000313" key="2">
    <source>
        <dbReference type="Proteomes" id="UP000505377"/>
    </source>
</evidence>
<accession>A0A6M6JGN1</accession>
<dbReference type="EMBL" id="CP053564">
    <property type="protein sequence ID" value="QJY45529.1"/>
    <property type="molecule type" value="Genomic_DNA"/>
</dbReference>
<organism evidence="1 2">
    <name type="scientific">Pseudonocardia broussonetiae</name>
    <dbReference type="NCBI Taxonomy" id="2736640"/>
    <lineage>
        <taxon>Bacteria</taxon>
        <taxon>Bacillati</taxon>
        <taxon>Actinomycetota</taxon>
        <taxon>Actinomycetes</taxon>
        <taxon>Pseudonocardiales</taxon>
        <taxon>Pseudonocardiaceae</taxon>
        <taxon>Pseudonocardia</taxon>
    </lineage>
</organism>
<dbReference type="RefSeq" id="WP_172155666.1">
    <property type="nucleotide sequence ID" value="NZ_CP053564.1"/>
</dbReference>
<protein>
    <submittedName>
        <fullName evidence="1">Uncharacterized protein</fullName>
    </submittedName>
</protein>
<keyword evidence="2" id="KW-1185">Reference proteome</keyword>
<reference evidence="1 2" key="1">
    <citation type="submission" date="2020-05" db="EMBL/GenBank/DDBJ databases">
        <authorList>
            <person name="Mo P."/>
        </authorList>
    </citation>
    <scope>NUCLEOTIDE SEQUENCE [LARGE SCALE GENOMIC DNA]</scope>
    <source>
        <strain evidence="1 2">Gen01</strain>
    </source>
</reference>
<dbReference type="KEGG" id="pbro:HOP40_06690"/>
<proteinExistence type="predicted"/>